<gene>
    <name evidence="4" type="primary">LOC108732766</name>
</gene>
<protein>
    <submittedName>
        <fullName evidence="4">Uncharacterized protein LOC108732766</fullName>
    </submittedName>
</protein>
<dbReference type="InterPro" id="IPR006629">
    <property type="entry name" value="LITAF"/>
</dbReference>
<dbReference type="Pfam" id="PF10601">
    <property type="entry name" value="zf-LITAF-like"/>
    <property type="match status" value="1"/>
</dbReference>
<keyword evidence="3" id="KW-1185">Reference proteome</keyword>
<reference evidence="4" key="1">
    <citation type="submission" date="2025-08" db="UniProtKB">
        <authorList>
            <consortium name="RefSeq"/>
        </authorList>
    </citation>
    <scope>IDENTIFICATION</scope>
    <source>
        <tissue evidence="4">Entire body</tissue>
    </source>
</reference>
<sequence length="187" mass="21453">MSVSAIRVPFVAPFLDFWTNNVNKYFYKHRQQRNCCSWTKLNSSPSCCIPNPASISKVDSICCVEKRPKKCMKRPVSNCKSSQSCSSIIPCSKGSPCNVPKPEKIKNRSKTCDPFYYRKMGRQPRKLKCPFCNQRICTRVILIPSRRTDYYAIVLCPLCLCFLPYFINATKIAKHQCPNCCRTLGLE</sequence>
<evidence type="ECO:0000256" key="1">
    <source>
        <dbReference type="SAM" id="Phobius"/>
    </source>
</evidence>
<dbReference type="InParanoid" id="A0A1W4W525"/>
<proteinExistence type="predicted"/>
<dbReference type="RefSeq" id="XP_018319229.1">
    <property type="nucleotide sequence ID" value="XM_018463727.1"/>
</dbReference>
<evidence type="ECO:0000313" key="4">
    <source>
        <dbReference type="RefSeq" id="XP_018319229.1"/>
    </source>
</evidence>
<organism evidence="3 4">
    <name type="scientific">Agrilus planipennis</name>
    <name type="common">Emerald ash borer</name>
    <name type="synonym">Agrilus marcopoli</name>
    <dbReference type="NCBI Taxonomy" id="224129"/>
    <lineage>
        <taxon>Eukaryota</taxon>
        <taxon>Metazoa</taxon>
        <taxon>Ecdysozoa</taxon>
        <taxon>Arthropoda</taxon>
        <taxon>Hexapoda</taxon>
        <taxon>Insecta</taxon>
        <taxon>Pterygota</taxon>
        <taxon>Neoptera</taxon>
        <taxon>Endopterygota</taxon>
        <taxon>Coleoptera</taxon>
        <taxon>Polyphaga</taxon>
        <taxon>Elateriformia</taxon>
        <taxon>Buprestoidea</taxon>
        <taxon>Buprestidae</taxon>
        <taxon>Agrilinae</taxon>
        <taxon>Agrilus</taxon>
    </lineage>
</organism>
<dbReference type="AlphaFoldDB" id="A0A1W4W525"/>
<feature type="transmembrane region" description="Helical" evidence="1">
    <location>
        <begin position="150"/>
        <end position="167"/>
    </location>
</feature>
<dbReference type="GeneID" id="108732766"/>
<keyword evidence="1" id="KW-0472">Membrane</keyword>
<name>A0A1W4W525_AGRPL</name>
<accession>A0A1W4W525</accession>
<feature type="domain" description="LITAF" evidence="2">
    <location>
        <begin position="107"/>
        <end position="187"/>
    </location>
</feature>
<keyword evidence="1" id="KW-1133">Transmembrane helix</keyword>
<evidence type="ECO:0000259" key="2">
    <source>
        <dbReference type="PROSITE" id="PS51837"/>
    </source>
</evidence>
<dbReference type="Proteomes" id="UP000192223">
    <property type="component" value="Unplaced"/>
</dbReference>
<dbReference type="PROSITE" id="PS51837">
    <property type="entry name" value="LITAF"/>
    <property type="match status" value="1"/>
</dbReference>
<dbReference type="KEGG" id="apln:108732766"/>
<evidence type="ECO:0000313" key="3">
    <source>
        <dbReference type="Proteomes" id="UP000192223"/>
    </source>
</evidence>
<keyword evidence="1" id="KW-0812">Transmembrane</keyword>